<feature type="binding site" evidence="7">
    <location>
        <position position="1220"/>
    </location>
    <ligand>
        <name>ATP</name>
        <dbReference type="ChEBI" id="CHEBI:30616"/>
    </ligand>
</feature>
<dbReference type="GO" id="GO:0005856">
    <property type="term" value="C:cytoskeleton"/>
    <property type="evidence" value="ECO:0007669"/>
    <property type="project" value="TreeGrafter"/>
</dbReference>
<dbReference type="PANTHER" id="PTHR24058:SF22">
    <property type="entry name" value="DUAL SPECIFICITY TYROSINE-PHOSPHORYLATION-REGULATED KINASE 4"/>
    <property type="match status" value="1"/>
</dbReference>
<feature type="region of interest" description="Disordered" evidence="8">
    <location>
        <begin position="1"/>
        <end position="115"/>
    </location>
</feature>
<dbReference type="InterPro" id="IPR017441">
    <property type="entry name" value="Protein_kinase_ATP_BS"/>
</dbReference>
<keyword evidence="11" id="KW-1185">Reference proteome</keyword>
<feature type="region of interest" description="Disordered" evidence="8">
    <location>
        <begin position="654"/>
        <end position="683"/>
    </location>
</feature>
<feature type="compositionally biased region" description="Polar residues" evidence="8">
    <location>
        <begin position="804"/>
        <end position="813"/>
    </location>
</feature>
<feature type="compositionally biased region" description="Low complexity" evidence="8">
    <location>
        <begin position="527"/>
        <end position="545"/>
    </location>
</feature>
<feature type="region of interest" description="Disordered" evidence="8">
    <location>
        <begin position="145"/>
        <end position="171"/>
    </location>
</feature>
<dbReference type="EMBL" id="LFZO01000163">
    <property type="protein sequence ID" value="KXT12148.1"/>
    <property type="molecule type" value="Genomic_DNA"/>
</dbReference>
<comment type="caution">
    <text evidence="10">The sequence shown here is derived from an EMBL/GenBank/DDBJ whole genome shotgun (WGS) entry which is preliminary data.</text>
</comment>
<evidence type="ECO:0000256" key="6">
    <source>
        <dbReference type="ARBA" id="ARBA00022840"/>
    </source>
</evidence>
<feature type="compositionally biased region" description="Pro residues" evidence="8">
    <location>
        <begin position="293"/>
        <end position="305"/>
    </location>
</feature>
<evidence type="ECO:0000256" key="8">
    <source>
        <dbReference type="SAM" id="MobiDB-lite"/>
    </source>
</evidence>
<feature type="domain" description="Protein kinase" evidence="9">
    <location>
        <begin position="1191"/>
        <end position="1487"/>
    </location>
</feature>
<feature type="region of interest" description="Disordered" evidence="8">
    <location>
        <begin position="790"/>
        <end position="815"/>
    </location>
</feature>
<keyword evidence="2" id="KW-0723">Serine/threonine-protein kinase</keyword>
<dbReference type="Gene3D" id="1.10.510.10">
    <property type="entry name" value="Transferase(Phosphotransferase) domain 1"/>
    <property type="match status" value="1"/>
</dbReference>
<feature type="compositionally biased region" description="Low complexity" evidence="8">
    <location>
        <begin position="24"/>
        <end position="39"/>
    </location>
</feature>
<reference evidence="10 11" key="1">
    <citation type="submission" date="2015-07" db="EMBL/GenBank/DDBJ databases">
        <title>Comparative genomics of the Sigatoka disease complex on banana suggests a link between parallel evolutionary changes in Pseudocercospora fijiensis and Pseudocercospora eumusae and increased virulence on the banana host.</title>
        <authorList>
            <person name="Chang T.-C."/>
            <person name="Salvucci A."/>
            <person name="Crous P.W."/>
            <person name="Stergiopoulos I."/>
        </authorList>
    </citation>
    <scope>NUCLEOTIDE SEQUENCE [LARGE SCALE GENOMIC DNA]</scope>
    <source>
        <strain evidence="10 11">CBS 116634</strain>
    </source>
</reference>
<dbReference type="InterPro" id="IPR050494">
    <property type="entry name" value="Ser_Thr_dual-spec_kinase"/>
</dbReference>
<feature type="compositionally biased region" description="Polar residues" evidence="8">
    <location>
        <begin position="1011"/>
        <end position="1039"/>
    </location>
</feature>
<feature type="compositionally biased region" description="Polar residues" evidence="8">
    <location>
        <begin position="419"/>
        <end position="433"/>
    </location>
</feature>
<feature type="region of interest" description="Disordered" evidence="8">
    <location>
        <begin position="1479"/>
        <end position="1656"/>
    </location>
</feature>
<dbReference type="STRING" id="113226.A0A139IBM1"/>
<feature type="region of interest" description="Disordered" evidence="8">
    <location>
        <begin position="200"/>
        <end position="577"/>
    </location>
</feature>
<organism evidence="10 11">
    <name type="scientific">Pseudocercospora musae</name>
    <dbReference type="NCBI Taxonomy" id="113226"/>
    <lineage>
        <taxon>Eukaryota</taxon>
        <taxon>Fungi</taxon>
        <taxon>Dikarya</taxon>
        <taxon>Ascomycota</taxon>
        <taxon>Pezizomycotina</taxon>
        <taxon>Dothideomycetes</taxon>
        <taxon>Dothideomycetidae</taxon>
        <taxon>Mycosphaerellales</taxon>
        <taxon>Mycosphaerellaceae</taxon>
        <taxon>Pseudocercospora</taxon>
    </lineage>
</organism>
<evidence type="ECO:0000256" key="4">
    <source>
        <dbReference type="ARBA" id="ARBA00022741"/>
    </source>
</evidence>
<dbReference type="PROSITE" id="PS50011">
    <property type="entry name" value="PROTEIN_KINASE_DOM"/>
    <property type="match status" value="1"/>
</dbReference>
<dbReference type="Proteomes" id="UP000073492">
    <property type="component" value="Unassembled WGS sequence"/>
</dbReference>
<dbReference type="GO" id="GO:0004674">
    <property type="term" value="F:protein serine/threonine kinase activity"/>
    <property type="evidence" value="ECO:0007669"/>
    <property type="project" value="UniProtKB-KW"/>
</dbReference>
<feature type="compositionally biased region" description="Polar residues" evidence="8">
    <location>
        <begin position="1"/>
        <end position="17"/>
    </location>
</feature>
<dbReference type="SMART" id="SM00220">
    <property type="entry name" value="S_TKc"/>
    <property type="match status" value="1"/>
</dbReference>
<dbReference type="GO" id="GO:0005524">
    <property type="term" value="F:ATP binding"/>
    <property type="evidence" value="ECO:0007669"/>
    <property type="project" value="UniProtKB-UniRule"/>
</dbReference>
<feature type="compositionally biased region" description="Polar residues" evidence="8">
    <location>
        <begin position="663"/>
        <end position="676"/>
    </location>
</feature>
<feature type="region of interest" description="Disordered" evidence="8">
    <location>
        <begin position="841"/>
        <end position="1043"/>
    </location>
</feature>
<feature type="region of interest" description="Disordered" evidence="8">
    <location>
        <begin position="1149"/>
        <end position="1170"/>
    </location>
</feature>
<dbReference type="Gene3D" id="3.30.200.20">
    <property type="entry name" value="Phosphorylase Kinase, domain 1"/>
    <property type="match status" value="1"/>
</dbReference>
<feature type="compositionally biased region" description="Polar residues" evidence="8">
    <location>
        <begin position="1595"/>
        <end position="1640"/>
    </location>
</feature>
<evidence type="ECO:0000256" key="5">
    <source>
        <dbReference type="ARBA" id="ARBA00022777"/>
    </source>
</evidence>
<dbReference type="Pfam" id="PF00069">
    <property type="entry name" value="Pkinase"/>
    <property type="match status" value="1"/>
</dbReference>
<feature type="compositionally biased region" description="Low complexity" evidence="8">
    <location>
        <begin position="1529"/>
        <end position="1551"/>
    </location>
</feature>
<dbReference type="InterPro" id="IPR000719">
    <property type="entry name" value="Prot_kinase_dom"/>
</dbReference>
<evidence type="ECO:0000256" key="3">
    <source>
        <dbReference type="ARBA" id="ARBA00022679"/>
    </source>
</evidence>
<feature type="compositionally biased region" description="Basic residues" evidence="8">
    <location>
        <begin position="893"/>
        <end position="905"/>
    </location>
</feature>
<feature type="compositionally biased region" description="Polar residues" evidence="8">
    <location>
        <begin position="980"/>
        <end position="991"/>
    </location>
</feature>
<proteinExistence type="inferred from homology"/>
<evidence type="ECO:0000256" key="2">
    <source>
        <dbReference type="ARBA" id="ARBA00022527"/>
    </source>
</evidence>
<feature type="region of interest" description="Disordered" evidence="8">
    <location>
        <begin position="590"/>
        <end position="634"/>
    </location>
</feature>
<dbReference type="PROSITE" id="PS00108">
    <property type="entry name" value="PROTEIN_KINASE_ST"/>
    <property type="match status" value="1"/>
</dbReference>
<dbReference type="InterPro" id="IPR008271">
    <property type="entry name" value="Ser/Thr_kinase_AS"/>
</dbReference>
<dbReference type="CDD" id="cd14210">
    <property type="entry name" value="PKc_DYRK"/>
    <property type="match status" value="1"/>
</dbReference>
<dbReference type="OrthoDB" id="9332038at2759"/>
<dbReference type="GO" id="GO:0005737">
    <property type="term" value="C:cytoplasm"/>
    <property type="evidence" value="ECO:0007669"/>
    <property type="project" value="TreeGrafter"/>
</dbReference>
<keyword evidence="5" id="KW-0418">Kinase</keyword>
<protein>
    <recommendedName>
        <fullName evidence="9">Protein kinase domain-containing protein</fullName>
    </recommendedName>
</protein>
<feature type="compositionally biased region" description="Pro residues" evidence="8">
    <location>
        <begin position="460"/>
        <end position="477"/>
    </location>
</feature>
<sequence>MDVATRFQSAPRTTSSYLERERNANASNAPAEGSGSESESLIRRKFQRTTAADADTTDHTFRKPALPASATRPPADHKPTFSHRRRSTLRENVRVPSGPREFPSPGKRVPSCSTSSITPSVLEATNGSRSFLPQSTSEPFIKSTALPRFGSNDDNLDSIDTPATPVDPASNDFDFIPTVNFDDLQNSIANYDGNGPLLSDFPAAGADRTTHQETSSSGSSISKKSGLEGSKPQAARFGEEAAVSRTSSLRRRLSAVTGGNKQALYQERPRDASGSSQPGGLSLRSRRQSTAPTGPPPSGPAPPPVGAGTRPPRKSLGPGVISSMMEGRKASQPLPSATTDPNLKGGLARTSSLSKSRRTTMQPPASGGAEVPRVSTLQATTQSRANKAKSLQAPPREPPDPNTPPVRPVSKGNLARAHTPSSSATKRQSTASGRASGLGARTISPTDARRLKRLSMMQAPPLPSNPPKEHPPPPPPEEFGAAKLEFPRLAQPSPSLIPRKTSVATPTSARASPEARFGFSQGGGGVSLSSKSSYQSLNNSSGSASRLPTPKPRNVHSSSAQYGDEEEAVPPVPAIPKAYESPRECELPFFTNALRTSQSGSNFGSSERIASEPEYDMPLLSRPQQSERRSKHSVDLGRVHHRINTMETIERSMNAAEAAKPARTQQLEATGRKNSNLQPLRLPPLNLMPLHSSSNSKSGFSRPSQDLLRDDDFASFGGIAQTPERKRFAKTPSTPMTASKATFTRRQDEETAKQKAMRSSSSHYALRGLMQYDDNATQFFDDTDNEFTGSGVPIPVPKPRNAITPFSSGSLPKQSGEYVRAARARPSGDYTAEFTLGKFQSHQLQDTLPLKPQGPRPSRSGTDASYKTAETPPSFESPMVEAAETKKENGGGLRRKLSRGWRRSSSKATNILEHKSSPPQDNSGGSASEKEKSGPAKLHKRQSEMPPPRLPASAAWNGDIPALPVATVRPSLDSMRRKSTTASVNTLTNNAVPADSEHAPSAPPAPPVAKTKSSLHSEQPQPVNLSNRASSWGNINPATRTGVPKAAVTNPKARQGSIATSISAIVKDKDDLAADEEMRRLSQKRRDVDSTARETEELKKRALARPSLTPERVLHDRNCTLNIFERGEIMDYEKDGIYFTGTKNARKIVGSLTPSPQPTSSDKDSKSGNYGYDDERGDYNIVLGDHLAYRYEVVDILGKGSFGQVVRCIDHKAGGLVAVKIIRNKKRFHQQALVEVGILGRLRDWDPDGAHATLSITSSFYFRSHLCIVTPCLSINLYELIRAHNFVGFPLPLIRRFARQLLACLVLLQQKRIIHCDLKPENILLCEARKADVRVIDFGSSCKEEEKVYTYIQSRFYRSPEVILGSSYGLGIDMWSLGCILAELWTGYPLFPGENEQEQLACIMEIFGPPDRHLVERCTRKKLFFDSVGKPRVTVSSKGRRRRPSSKTLSQALKTDDEAFLDFLSRCLRWDPDRRMKPHDAINHPFITNQPLQQRPGIPDEARRPARVRPTAAVPNTNGSVPSPVKRVATTAGTSSSSSANAFAMQQQQATPAKERSRPLPETPQTALRNGTTSNANQSQGSPSKQLGAVRRHSTVNSANSAAVTGGKRTSNGAPLSVGAASNTTVQRQASTTTNNSGNLAQMAAREANATARWRA</sequence>
<evidence type="ECO:0000313" key="11">
    <source>
        <dbReference type="Proteomes" id="UP000073492"/>
    </source>
</evidence>
<dbReference type="InterPro" id="IPR011009">
    <property type="entry name" value="Kinase-like_dom_sf"/>
</dbReference>
<feature type="region of interest" description="Disordered" evidence="8">
    <location>
        <begin position="726"/>
        <end position="761"/>
    </location>
</feature>
<dbReference type="PANTHER" id="PTHR24058">
    <property type="entry name" value="DUAL SPECIFICITY PROTEIN KINASE"/>
    <property type="match status" value="1"/>
</dbReference>
<dbReference type="PROSITE" id="PS00107">
    <property type="entry name" value="PROTEIN_KINASE_ATP"/>
    <property type="match status" value="1"/>
</dbReference>
<feature type="compositionally biased region" description="Polar residues" evidence="8">
    <location>
        <begin position="375"/>
        <end position="385"/>
    </location>
</feature>
<dbReference type="SUPFAM" id="SSF56112">
    <property type="entry name" value="Protein kinase-like (PK-like)"/>
    <property type="match status" value="1"/>
</dbReference>
<keyword evidence="3" id="KW-0808">Transferase</keyword>
<comment type="similarity">
    <text evidence="1">Belongs to the protein kinase superfamily. CMGC Ser/Thr protein kinase family. MNB/DYRK subfamily.</text>
</comment>
<evidence type="ECO:0000313" key="10">
    <source>
        <dbReference type="EMBL" id="KXT12148.1"/>
    </source>
</evidence>
<feature type="compositionally biased region" description="Polar residues" evidence="8">
    <location>
        <begin position="1563"/>
        <end position="1585"/>
    </location>
</feature>
<gene>
    <name evidence="10" type="ORF">AC579_10388</name>
</gene>
<evidence type="ECO:0000259" key="9">
    <source>
        <dbReference type="PROSITE" id="PS50011"/>
    </source>
</evidence>
<keyword evidence="4 7" id="KW-0547">Nucleotide-binding</keyword>
<feature type="compositionally biased region" description="Polar residues" evidence="8">
    <location>
        <begin position="593"/>
        <end position="605"/>
    </location>
</feature>
<evidence type="ECO:0000256" key="7">
    <source>
        <dbReference type="PROSITE-ProRule" id="PRU10141"/>
    </source>
</evidence>
<keyword evidence="6 7" id="KW-0067">ATP-binding</keyword>
<feature type="compositionally biased region" description="Basic and acidic residues" evidence="8">
    <location>
        <begin position="625"/>
        <end position="634"/>
    </location>
</feature>
<accession>A0A139IBM1</accession>
<name>A0A139IBM1_9PEZI</name>
<feature type="compositionally biased region" description="Low complexity" evidence="8">
    <location>
        <begin position="215"/>
        <end position="231"/>
    </location>
</feature>
<evidence type="ECO:0000256" key="1">
    <source>
        <dbReference type="ARBA" id="ARBA00008867"/>
    </source>
</evidence>
<feature type="compositionally biased region" description="Polar residues" evidence="8">
    <location>
        <begin position="731"/>
        <end position="744"/>
    </location>
</feature>